<name>A0A0C3HIB0_OIDMZ</name>
<evidence type="ECO:0000313" key="2">
    <source>
        <dbReference type="Proteomes" id="UP000054321"/>
    </source>
</evidence>
<protein>
    <submittedName>
        <fullName evidence="1">Uncharacterized protein</fullName>
    </submittedName>
</protein>
<sequence>MVPVNFASFYDSTPNSLSPLNRTISCLGAPSILASANDSTSLCSNERRLYRTFEITRPIFSNLLLSSPPRPHSTFLNASTPVFYVKNNGYRQYGPCVTLTDKTRDGEVLGFVKSRWGRSDLFGLGPCATFITWQKLRRASYTSYSRFEFVFNFGPTGGGRRKFIWRCQFLGGFIDQPNMVLHEIVGWGVRGSWGRESPELLAIYDGIQCIGLRTERKGKLRIKRGVIRGEVELFHGPEEKEEDSEGDWEKVVILTAMAIVETTRRWYSKGSDPTEQKP</sequence>
<evidence type="ECO:0000313" key="1">
    <source>
        <dbReference type="EMBL" id="KIN07936.1"/>
    </source>
</evidence>
<reference evidence="1 2" key="1">
    <citation type="submission" date="2014-04" db="EMBL/GenBank/DDBJ databases">
        <authorList>
            <consortium name="DOE Joint Genome Institute"/>
            <person name="Kuo A."/>
            <person name="Martino E."/>
            <person name="Perotto S."/>
            <person name="Kohler A."/>
            <person name="Nagy L.G."/>
            <person name="Floudas D."/>
            <person name="Copeland A."/>
            <person name="Barry K.W."/>
            <person name="Cichocki N."/>
            <person name="Veneault-Fourrey C."/>
            <person name="LaButti K."/>
            <person name="Lindquist E.A."/>
            <person name="Lipzen A."/>
            <person name="Lundell T."/>
            <person name="Morin E."/>
            <person name="Murat C."/>
            <person name="Sun H."/>
            <person name="Tunlid A."/>
            <person name="Henrissat B."/>
            <person name="Grigoriev I.V."/>
            <person name="Hibbett D.S."/>
            <person name="Martin F."/>
            <person name="Nordberg H.P."/>
            <person name="Cantor M.N."/>
            <person name="Hua S.X."/>
        </authorList>
    </citation>
    <scope>NUCLEOTIDE SEQUENCE [LARGE SCALE GENOMIC DNA]</scope>
    <source>
        <strain evidence="1 2">Zn</strain>
    </source>
</reference>
<accession>A0A0C3HIB0</accession>
<keyword evidence="2" id="KW-1185">Reference proteome</keyword>
<dbReference type="AlphaFoldDB" id="A0A0C3HIB0"/>
<organism evidence="1 2">
    <name type="scientific">Oidiodendron maius (strain Zn)</name>
    <dbReference type="NCBI Taxonomy" id="913774"/>
    <lineage>
        <taxon>Eukaryota</taxon>
        <taxon>Fungi</taxon>
        <taxon>Dikarya</taxon>
        <taxon>Ascomycota</taxon>
        <taxon>Pezizomycotina</taxon>
        <taxon>Leotiomycetes</taxon>
        <taxon>Leotiomycetes incertae sedis</taxon>
        <taxon>Myxotrichaceae</taxon>
        <taxon>Oidiodendron</taxon>
    </lineage>
</organism>
<gene>
    <name evidence="1" type="ORF">OIDMADRAFT_174826</name>
</gene>
<dbReference type="STRING" id="913774.A0A0C3HIB0"/>
<dbReference type="EMBL" id="KN832870">
    <property type="protein sequence ID" value="KIN07936.1"/>
    <property type="molecule type" value="Genomic_DNA"/>
</dbReference>
<dbReference type="Proteomes" id="UP000054321">
    <property type="component" value="Unassembled WGS sequence"/>
</dbReference>
<proteinExistence type="predicted"/>
<dbReference type="InParanoid" id="A0A0C3HIB0"/>
<reference evidence="2" key="2">
    <citation type="submission" date="2015-01" db="EMBL/GenBank/DDBJ databases">
        <title>Evolutionary Origins and Diversification of the Mycorrhizal Mutualists.</title>
        <authorList>
            <consortium name="DOE Joint Genome Institute"/>
            <consortium name="Mycorrhizal Genomics Consortium"/>
            <person name="Kohler A."/>
            <person name="Kuo A."/>
            <person name="Nagy L.G."/>
            <person name="Floudas D."/>
            <person name="Copeland A."/>
            <person name="Barry K.W."/>
            <person name="Cichocki N."/>
            <person name="Veneault-Fourrey C."/>
            <person name="LaButti K."/>
            <person name="Lindquist E.A."/>
            <person name="Lipzen A."/>
            <person name="Lundell T."/>
            <person name="Morin E."/>
            <person name="Murat C."/>
            <person name="Riley R."/>
            <person name="Ohm R."/>
            <person name="Sun H."/>
            <person name="Tunlid A."/>
            <person name="Henrissat B."/>
            <person name="Grigoriev I.V."/>
            <person name="Hibbett D.S."/>
            <person name="Martin F."/>
        </authorList>
    </citation>
    <scope>NUCLEOTIDE SEQUENCE [LARGE SCALE GENOMIC DNA]</scope>
    <source>
        <strain evidence="2">Zn</strain>
    </source>
</reference>
<dbReference type="HOGENOM" id="CLU_1001491_0_0_1"/>